<dbReference type="KEGG" id="hmd:CTT34_10025"/>
<evidence type="ECO:0000256" key="1">
    <source>
        <dbReference type="ARBA" id="ARBA00008857"/>
    </source>
</evidence>
<sequence length="362" mass="40688">MPHKRKGSPFWWASYNDPGGKRIRRSTGTADLNEAKAVEAKWRAESHQSKHWDVKQPRSFEEVMVEYLRGSAHLRSLHTIKYQIGNLRRYFGGVEIGAITGADIKGYIRHRQEQGRANATINRELAALSSAINYCNREWEWGLDNPVKGRLTREARHRERYLSRGEVGRLVTAARQQRHGDVLADFIELAAHTGCRRGELLGLEWSRVSLDPGKESLTLLSSHTKSGKPRTVPLNSVAQAAIKRRLAWRAGNVPGCPWVFARADGEPVKSLRAGFAQAAKRVRLDDLRIHDLRHTAASWLVSDGVPLEVIKELLGHSSITMTERYAHLAPQRVREAVNRLGHNLVTQDNLVSIGIKQGGIKN</sequence>
<reference evidence="8 9" key="1">
    <citation type="submission" date="2017-10" db="EMBL/GenBank/DDBJ databases">
        <title>Coral associated bacteria.</title>
        <authorList>
            <person name="Wang X."/>
        </authorList>
    </citation>
    <scope>NUCLEOTIDE SEQUENCE [LARGE SCALE GENOMIC DNA]</scope>
    <source>
        <strain evidence="8 9">SCSIO 43005</strain>
    </source>
</reference>
<evidence type="ECO:0000256" key="4">
    <source>
        <dbReference type="ARBA" id="ARBA00023172"/>
    </source>
</evidence>
<comment type="similarity">
    <text evidence="1">Belongs to the 'phage' integrase family.</text>
</comment>
<feature type="domain" description="Core-binding (CB)" evidence="7">
    <location>
        <begin position="58"/>
        <end position="136"/>
    </location>
</feature>
<dbReference type="PANTHER" id="PTHR30349:SF64">
    <property type="entry name" value="PROPHAGE INTEGRASE INTD-RELATED"/>
    <property type="match status" value="1"/>
</dbReference>
<evidence type="ECO:0000313" key="9">
    <source>
        <dbReference type="Proteomes" id="UP000463949"/>
    </source>
</evidence>
<dbReference type="Proteomes" id="UP000463949">
    <property type="component" value="Chromosome"/>
</dbReference>
<name>A0A857GL68_9GAMM</name>
<accession>A0A857GL68</accession>
<feature type="domain" description="Tyr recombinase" evidence="6">
    <location>
        <begin position="157"/>
        <end position="338"/>
    </location>
</feature>
<evidence type="ECO:0000313" key="8">
    <source>
        <dbReference type="EMBL" id="QHD50002.1"/>
    </source>
</evidence>
<evidence type="ECO:0000256" key="2">
    <source>
        <dbReference type="ARBA" id="ARBA00022908"/>
    </source>
</evidence>
<dbReference type="GO" id="GO:0006310">
    <property type="term" value="P:DNA recombination"/>
    <property type="evidence" value="ECO:0007669"/>
    <property type="project" value="UniProtKB-KW"/>
</dbReference>
<dbReference type="PROSITE" id="PS51898">
    <property type="entry name" value="TYR_RECOMBINASE"/>
    <property type="match status" value="1"/>
</dbReference>
<dbReference type="InterPro" id="IPR011010">
    <property type="entry name" value="DNA_brk_join_enz"/>
</dbReference>
<evidence type="ECO:0000256" key="3">
    <source>
        <dbReference type="ARBA" id="ARBA00023125"/>
    </source>
</evidence>
<organism evidence="8 9">
    <name type="scientific">Vreelandella aquamarina</name>
    <dbReference type="NCBI Taxonomy" id="77097"/>
    <lineage>
        <taxon>Bacteria</taxon>
        <taxon>Pseudomonadati</taxon>
        <taxon>Pseudomonadota</taxon>
        <taxon>Gammaproteobacteria</taxon>
        <taxon>Oceanospirillales</taxon>
        <taxon>Halomonadaceae</taxon>
        <taxon>Vreelandella</taxon>
    </lineage>
</organism>
<dbReference type="Gene3D" id="1.10.150.130">
    <property type="match status" value="1"/>
</dbReference>
<dbReference type="InterPro" id="IPR002104">
    <property type="entry name" value="Integrase_catalytic"/>
</dbReference>
<dbReference type="PANTHER" id="PTHR30349">
    <property type="entry name" value="PHAGE INTEGRASE-RELATED"/>
    <property type="match status" value="1"/>
</dbReference>
<dbReference type="CDD" id="cd00796">
    <property type="entry name" value="INT_Rci_Hp1_C"/>
    <property type="match status" value="1"/>
</dbReference>
<dbReference type="PROSITE" id="PS51900">
    <property type="entry name" value="CB"/>
    <property type="match status" value="1"/>
</dbReference>
<dbReference type="AlphaFoldDB" id="A0A857GL68"/>
<evidence type="ECO:0000256" key="5">
    <source>
        <dbReference type="PROSITE-ProRule" id="PRU01248"/>
    </source>
</evidence>
<gene>
    <name evidence="8" type="ORF">CTT34_10025</name>
</gene>
<proteinExistence type="inferred from homology"/>
<dbReference type="EMBL" id="CP024621">
    <property type="protein sequence ID" value="QHD50002.1"/>
    <property type="molecule type" value="Genomic_DNA"/>
</dbReference>
<protein>
    <submittedName>
        <fullName evidence="8">Recombinase XerD</fullName>
    </submittedName>
</protein>
<keyword evidence="2" id="KW-0229">DNA integration</keyword>
<dbReference type="GO" id="GO:0003677">
    <property type="term" value="F:DNA binding"/>
    <property type="evidence" value="ECO:0007669"/>
    <property type="project" value="UniProtKB-UniRule"/>
</dbReference>
<dbReference type="Pfam" id="PF00589">
    <property type="entry name" value="Phage_integrase"/>
    <property type="match status" value="1"/>
</dbReference>
<dbReference type="InterPro" id="IPR044068">
    <property type="entry name" value="CB"/>
</dbReference>
<evidence type="ECO:0000259" key="6">
    <source>
        <dbReference type="PROSITE" id="PS51898"/>
    </source>
</evidence>
<evidence type="ECO:0000259" key="7">
    <source>
        <dbReference type="PROSITE" id="PS51900"/>
    </source>
</evidence>
<dbReference type="InterPro" id="IPR050090">
    <property type="entry name" value="Tyrosine_recombinase_XerCD"/>
</dbReference>
<dbReference type="InterPro" id="IPR013762">
    <property type="entry name" value="Integrase-like_cat_sf"/>
</dbReference>
<keyword evidence="4" id="KW-0233">DNA recombination</keyword>
<dbReference type="Gene3D" id="1.10.443.10">
    <property type="entry name" value="Intergrase catalytic core"/>
    <property type="match status" value="1"/>
</dbReference>
<keyword evidence="3 5" id="KW-0238">DNA-binding</keyword>
<dbReference type="SUPFAM" id="SSF56349">
    <property type="entry name" value="DNA breaking-rejoining enzymes"/>
    <property type="match status" value="1"/>
</dbReference>
<dbReference type="InterPro" id="IPR010998">
    <property type="entry name" value="Integrase_recombinase_N"/>
</dbReference>
<dbReference type="GO" id="GO:0015074">
    <property type="term" value="P:DNA integration"/>
    <property type="evidence" value="ECO:0007669"/>
    <property type="project" value="UniProtKB-KW"/>
</dbReference>